<comment type="caution">
    <text evidence="1">The sequence shown here is derived from an EMBL/GenBank/DDBJ whole genome shotgun (WGS) entry which is preliminary data.</text>
</comment>
<accession>A0A699H2F5</accession>
<dbReference type="EMBL" id="BKCJ010092400">
    <property type="protein sequence ID" value="GEX15441.1"/>
    <property type="molecule type" value="Genomic_DNA"/>
</dbReference>
<protein>
    <submittedName>
        <fullName evidence="1">Uncharacterized protein</fullName>
    </submittedName>
</protein>
<sequence length="117" mass="13264">LSEELNETPSKEDLDNWFGPLYEEYYVTRTPEVLDNSVSNTLDNEDTPLSSSIIVEDYDAPQIVSSSEESIINEPTTLVFDNDSNEQVQEDVVELDENTFMNPFVTPEFEEAESSSN</sequence>
<dbReference type="AlphaFoldDB" id="A0A699H2F5"/>
<name>A0A699H2F5_TANCI</name>
<organism evidence="1">
    <name type="scientific">Tanacetum cinerariifolium</name>
    <name type="common">Dalmatian daisy</name>
    <name type="synonym">Chrysanthemum cinerariifolium</name>
    <dbReference type="NCBI Taxonomy" id="118510"/>
    <lineage>
        <taxon>Eukaryota</taxon>
        <taxon>Viridiplantae</taxon>
        <taxon>Streptophyta</taxon>
        <taxon>Embryophyta</taxon>
        <taxon>Tracheophyta</taxon>
        <taxon>Spermatophyta</taxon>
        <taxon>Magnoliopsida</taxon>
        <taxon>eudicotyledons</taxon>
        <taxon>Gunneridae</taxon>
        <taxon>Pentapetalae</taxon>
        <taxon>asterids</taxon>
        <taxon>campanulids</taxon>
        <taxon>Asterales</taxon>
        <taxon>Asteraceae</taxon>
        <taxon>Asteroideae</taxon>
        <taxon>Anthemideae</taxon>
        <taxon>Anthemidinae</taxon>
        <taxon>Tanacetum</taxon>
    </lineage>
</organism>
<gene>
    <name evidence="1" type="ORF">Tci_287416</name>
</gene>
<proteinExistence type="predicted"/>
<reference evidence="1" key="1">
    <citation type="journal article" date="2019" name="Sci. Rep.">
        <title>Draft genome of Tanacetum cinerariifolium, the natural source of mosquito coil.</title>
        <authorList>
            <person name="Yamashiro T."/>
            <person name="Shiraishi A."/>
            <person name="Satake H."/>
            <person name="Nakayama K."/>
        </authorList>
    </citation>
    <scope>NUCLEOTIDE SEQUENCE</scope>
</reference>
<feature type="non-terminal residue" evidence="1">
    <location>
        <position position="1"/>
    </location>
</feature>
<evidence type="ECO:0000313" key="1">
    <source>
        <dbReference type="EMBL" id="GEX15441.1"/>
    </source>
</evidence>